<organism evidence="1">
    <name type="scientific">marine sediment metagenome</name>
    <dbReference type="NCBI Taxonomy" id="412755"/>
    <lineage>
        <taxon>unclassified sequences</taxon>
        <taxon>metagenomes</taxon>
        <taxon>ecological metagenomes</taxon>
    </lineage>
</organism>
<name>A0A0F9E4L5_9ZZZZ</name>
<dbReference type="AlphaFoldDB" id="A0A0F9E4L5"/>
<evidence type="ECO:0000313" key="1">
    <source>
        <dbReference type="EMBL" id="KKL18978.1"/>
    </source>
</evidence>
<reference evidence="1" key="1">
    <citation type="journal article" date="2015" name="Nature">
        <title>Complex archaea that bridge the gap between prokaryotes and eukaryotes.</title>
        <authorList>
            <person name="Spang A."/>
            <person name="Saw J.H."/>
            <person name="Jorgensen S.L."/>
            <person name="Zaremba-Niedzwiedzka K."/>
            <person name="Martijn J."/>
            <person name="Lind A.E."/>
            <person name="van Eijk R."/>
            <person name="Schleper C."/>
            <person name="Guy L."/>
            <person name="Ettema T.J."/>
        </authorList>
    </citation>
    <scope>NUCLEOTIDE SEQUENCE</scope>
</reference>
<sequence>MLKILILLFKFKNLTYLIMNFEDLSKQCLCFPETYYDNKNLTIEEENNAEQFILEILNKRDSKNFIKKPYCNHLIKTIALANRKPRCRIALEYILTKFKKYLIPSYISAYNLVFMGATVFDGVLGAKNRMDIVSQVLYRKNFDKLDEENRIECHNFAICIREIFAISQLIKSDLHFGGRLYITNLYNLLDKFNYIFKRLFGFRVFDVFRKLTPHRYARHAVAHSHYVFNKIDEKGIGKLKIVHWEKQKDGKFVVKGYLEDILGITTEETRQDMLYLSVIIC</sequence>
<comment type="caution">
    <text evidence="1">The sequence shown here is derived from an EMBL/GenBank/DDBJ whole genome shotgun (WGS) entry which is preliminary data.</text>
</comment>
<gene>
    <name evidence="1" type="ORF">LCGC14_2470070</name>
</gene>
<dbReference type="EMBL" id="LAZR01038655">
    <property type="protein sequence ID" value="KKL18978.1"/>
    <property type="molecule type" value="Genomic_DNA"/>
</dbReference>
<feature type="non-terminal residue" evidence="1">
    <location>
        <position position="281"/>
    </location>
</feature>
<proteinExistence type="predicted"/>
<protein>
    <submittedName>
        <fullName evidence="1">Uncharacterized protein</fullName>
    </submittedName>
</protein>
<accession>A0A0F9E4L5</accession>